<reference evidence="1" key="1">
    <citation type="journal article" date="2015" name="Nature">
        <title>Complex archaea that bridge the gap between prokaryotes and eukaryotes.</title>
        <authorList>
            <person name="Spang A."/>
            <person name="Saw J.H."/>
            <person name="Jorgensen S.L."/>
            <person name="Zaremba-Niedzwiedzka K."/>
            <person name="Martijn J."/>
            <person name="Lind A.E."/>
            <person name="van Eijk R."/>
            <person name="Schleper C."/>
            <person name="Guy L."/>
            <person name="Ettema T.J."/>
        </authorList>
    </citation>
    <scope>NUCLEOTIDE SEQUENCE</scope>
</reference>
<accession>A0A0F9E6M0</accession>
<proteinExistence type="predicted"/>
<comment type="caution">
    <text evidence="1">The sequence shown here is derived from an EMBL/GenBank/DDBJ whole genome shotgun (WGS) entry which is preliminary data.</text>
</comment>
<dbReference type="AlphaFoldDB" id="A0A0F9E6M0"/>
<organism evidence="1">
    <name type="scientific">marine sediment metagenome</name>
    <dbReference type="NCBI Taxonomy" id="412755"/>
    <lineage>
        <taxon>unclassified sequences</taxon>
        <taxon>metagenomes</taxon>
        <taxon>ecological metagenomes</taxon>
    </lineage>
</organism>
<dbReference type="EMBL" id="LAZR01028683">
    <property type="protein sequence ID" value="KKL61856.1"/>
    <property type="molecule type" value="Genomic_DNA"/>
</dbReference>
<name>A0A0F9E6M0_9ZZZZ</name>
<gene>
    <name evidence="1" type="ORF">LCGC14_2191120</name>
</gene>
<evidence type="ECO:0008006" key="2">
    <source>
        <dbReference type="Google" id="ProtNLM"/>
    </source>
</evidence>
<sequence>MATRDWIGTDSGNEGDWSVAANWSGATVPITGDIARFLTGSQSVVAGKDQSGVNLLELIVTSGYSGDIGSSTGKMEIGATTLSFQGRGNAWFDVSTGSFNYDAVYVQGGVSGRRLYITGNVAAAHIMEGFVTFESGTVTEAWLETIGTQLEVPQVTITDADFTTLHVLSGVVTQNGSGTISALHILAGTVTSQEGTTTNVTMRGGLFVKNSPTTVASLKMYKGSCDASQDDRAKTFIDIETHVGMMLNLQNAPDNVVVTNPIKIVGGRDNIKARTLSTTGI</sequence>
<evidence type="ECO:0000313" key="1">
    <source>
        <dbReference type="EMBL" id="KKL61856.1"/>
    </source>
</evidence>
<protein>
    <recommendedName>
        <fullName evidence="2">G8 domain-containing protein</fullName>
    </recommendedName>
</protein>